<comment type="caution">
    <text evidence="1">The sequence shown here is derived from an EMBL/GenBank/DDBJ whole genome shotgun (WGS) entry which is preliminary data.</text>
</comment>
<evidence type="ECO:0000313" key="2">
    <source>
        <dbReference type="Proteomes" id="UP000799755"/>
    </source>
</evidence>
<proteinExistence type="predicted"/>
<gene>
    <name evidence="1" type="ORF">BDR25DRAFT_254860</name>
</gene>
<evidence type="ECO:0000313" key="1">
    <source>
        <dbReference type="EMBL" id="KAF2474592.1"/>
    </source>
</evidence>
<protein>
    <submittedName>
        <fullName evidence="1">Inosine monophosphate dehydrogenase</fullName>
    </submittedName>
</protein>
<sequence>MDAIQRVKRDYPWIQTPLIVGAPMRLIALAELAVEISRAGGIGFIGAGTDISTLSTHLQHAQSLLSPLPPSAILPIGIGVISWAAPLAPVLPLISTYKPAAIWLFAPKQTSDLIPWAVETRKVSPQTKIWVQVGSVAEAIETVRLVGPDVLVVQGADAGGHGLVKGAGVGVLVPEVCDAVTAFGETERVGDVVEGVVEKPVVLAAGGIVEARGAAAALALGAAGVVMGTRFLASKEAVIAKGYQNEVLRAKDGGQTTVRTKVYDTLRGTTGWADTHNARGIVNKSFKDAVAGMGDEENKRLYEEETTKGDEGWGVEGRMTTYAG</sequence>
<dbReference type="Proteomes" id="UP000799755">
    <property type="component" value="Unassembled WGS sequence"/>
</dbReference>
<keyword evidence="2" id="KW-1185">Reference proteome</keyword>
<feature type="non-terminal residue" evidence="1">
    <location>
        <position position="324"/>
    </location>
</feature>
<dbReference type="EMBL" id="MU003497">
    <property type="protein sequence ID" value="KAF2474592.1"/>
    <property type="molecule type" value="Genomic_DNA"/>
</dbReference>
<organism evidence="1 2">
    <name type="scientific">Lindgomyces ingoldianus</name>
    <dbReference type="NCBI Taxonomy" id="673940"/>
    <lineage>
        <taxon>Eukaryota</taxon>
        <taxon>Fungi</taxon>
        <taxon>Dikarya</taxon>
        <taxon>Ascomycota</taxon>
        <taxon>Pezizomycotina</taxon>
        <taxon>Dothideomycetes</taxon>
        <taxon>Pleosporomycetidae</taxon>
        <taxon>Pleosporales</taxon>
        <taxon>Lindgomycetaceae</taxon>
        <taxon>Lindgomyces</taxon>
    </lineage>
</organism>
<accession>A0ACB6R8E5</accession>
<name>A0ACB6R8E5_9PLEO</name>
<reference evidence="1" key="1">
    <citation type="journal article" date="2020" name="Stud. Mycol.">
        <title>101 Dothideomycetes genomes: a test case for predicting lifestyles and emergence of pathogens.</title>
        <authorList>
            <person name="Haridas S."/>
            <person name="Albert R."/>
            <person name="Binder M."/>
            <person name="Bloem J."/>
            <person name="Labutti K."/>
            <person name="Salamov A."/>
            <person name="Andreopoulos B."/>
            <person name="Baker S."/>
            <person name="Barry K."/>
            <person name="Bills G."/>
            <person name="Bluhm B."/>
            <person name="Cannon C."/>
            <person name="Castanera R."/>
            <person name="Culley D."/>
            <person name="Daum C."/>
            <person name="Ezra D."/>
            <person name="Gonzalez J."/>
            <person name="Henrissat B."/>
            <person name="Kuo A."/>
            <person name="Liang C."/>
            <person name="Lipzen A."/>
            <person name="Lutzoni F."/>
            <person name="Magnuson J."/>
            <person name="Mondo S."/>
            <person name="Nolan M."/>
            <person name="Ohm R."/>
            <person name="Pangilinan J."/>
            <person name="Park H.-J."/>
            <person name="Ramirez L."/>
            <person name="Alfaro M."/>
            <person name="Sun H."/>
            <person name="Tritt A."/>
            <person name="Yoshinaga Y."/>
            <person name="Zwiers L.-H."/>
            <person name="Turgeon B."/>
            <person name="Goodwin S."/>
            <person name="Spatafora J."/>
            <person name="Crous P."/>
            <person name="Grigoriev I."/>
        </authorList>
    </citation>
    <scope>NUCLEOTIDE SEQUENCE</scope>
    <source>
        <strain evidence="1">ATCC 200398</strain>
    </source>
</reference>